<organism evidence="2">
    <name type="scientific">Heterosigma akashiwo</name>
    <name type="common">Chromophytic alga</name>
    <name type="synonym">Heterosigma carterae</name>
    <dbReference type="NCBI Taxonomy" id="2829"/>
    <lineage>
        <taxon>Eukaryota</taxon>
        <taxon>Sar</taxon>
        <taxon>Stramenopiles</taxon>
        <taxon>Ochrophyta</taxon>
        <taxon>Raphidophyceae</taxon>
        <taxon>Chattonellales</taxon>
        <taxon>Chattonellaceae</taxon>
        <taxon>Heterosigma</taxon>
    </lineage>
</organism>
<reference evidence="2" key="1">
    <citation type="submission" date="2021-01" db="EMBL/GenBank/DDBJ databases">
        <authorList>
            <person name="Corre E."/>
            <person name="Pelletier E."/>
            <person name="Niang G."/>
            <person name="Scheremetjew M."/>
            <person name="Finn R."/>
            <person name="Kale V."/>
            <person name="Holt S."/>
            <person name="Cochrane G."/>
            <person name="Meng A."/>
            <person name="Brown T."/>
            <person name="Cohen L."/>
        </authorList>
    </citation>
    <scope>NUCLEOTIDE SEQUENCE</scope>
    <source>
        <strain evidence="2">CCMP3107</strain>
    </source>
</reference>
<feature type="region of interest" description="Disordered" evidence="1">
    <location>
        <begin position="65"/>
        <end position="91"/>
    </location>
</feature>
<accession>A0A7S3XW80</accession>
<name>A0A7S3XW80_HETAK</name>
<dbReference type="EMBL" id="HBIU01027773">
    <property type="protein sequence ID" value="CAE0634090.1"/>
    <property type="molecule type" value="Transcribed_RNA"/>
</dbReference>
<dbReference type="AlphaFoldDB" id="A0A7S3XW80"/>
<evidence type="ECO:0000313" key="2">
    <source>
        <dbReference type="EMBL" id="CAE0634090.1"/>
    </source>
</evidence>
<feature type="compositionally biased region" description="Basic and acidic residues" evidence="1">
    <location>
        <begin position="65"/>
        <end position="86"/>
    </location>
</feature>
<sequence>MLIIPAVAELGSAQFIPSRGPMGLACSNLADYLMRAWCQFEVLVGLFGNSSVTIAYQIGRSLQDKEKHQEGHFDQDDASEEKKEDPVEGPPFIDTYDPKNGAISFQQVRNVSCSTIDLGFTSASYETLRGSITGGDGGLSMLDIMPEATLSRISAKLLNCLEPTQLLSALLNFGNTLYHEDQAAFSMIQSCVDFDIQKLSTYRSGKWAAQVNKIYALLGVCAVENDKNVVLCLLLACTSFLVSQTQRYAS</sequence>
<proteinExistence type="predicted"/>
<protein>
    <submittedName>
        <fullName evidence="2">Uncharacterized protein</fullName>
    </submittedName>
</protein>
<gene>
    <name evidence="2" type="ORF">HAKA00212_LOCUS12804</name>
</gene>
<evidence type="ECO:0000256" key="1">
    <source>
        <dbReference type="SAM" id="MobiDB-lite"/>
    </source>
</evidence>